<accession>A0AAV5N4G2</accession>
<gene>
    <name evidence="6" type="primary">citX</name>
    <name evidence="6" type="ORF">SOASR030_25620</name>
</gene>
<dbReference type="Pfam" id="PF03802">
    <property type="entry name" value="CitX"/>
    <property type="match status" value="1"/>
</dbReference>
<comment type="caution">
    <text evidence="6">The sequence shown here is derived from an EMBL/GenBank/DDBJ whole genome shotgun (WGS) entry which is preliminary data.</text>
</comment>
<evidence type="ECO:0000256" key="4">
    <source>
        <dbReference type="ARBA" id="ARBA00022695"/>
    </source>
</evidence>
<keyword evidence="7" id="KW-1185">Reference proteome</keyword>
<dbReference type="InterPro" id="IPR005551">
    <property type="entry name" value="CitX"/>
</dbReference>
<keyword evidence="3" id="KW-0808">Transferase</keyword>
<comment type="catalytic activity">
    <reaction evidence="5">
        <text>apo-[citrate lyase ACP] + 2'-(5''-triphospho-alpha-D-ribosyl)-3'-dephospho-CoA = holo-[citrate lyase ACP] + diphosphate</text>
        <dbReference type="Rhea" id="RHEA:16333"/>
        <dbReference type="Rhea" id="RHEA-COMP:10157"/>
        <dbReference type="Rhea" id="RHEA-COMP:10158"/>
        <dbReference type="ChEBI" id="CHEBI:29999"/>
        <dbReference type="ChEBI" id="CHEBI:33019"/>
        <dbReference type="ChEBI" id="CHEBI:61378"/>
        <dbReference type="ChEBI" id="CHEBI:82683"/>
        <dbReference type="EC" id="2.7.7.61"/>
    </reaction>
</comment>
<dbReference type="Proteomes" id="UP001058124">
    <property type="component" value="Unassembled WGS sequence"/>
</dbReference>
<evidence type="ECO:0000256" key="1">
    <source>
        <dbReference type="ARBA" id="ARBA00012524"/>
    </source>
</evidence>
<dbReference type="NCBIfam" id="TIGR03124">
    <property type="entry name" value="citrate_citX"/>
    <property type="match status" value="1"/>
</dbReference>
<dbReference type="AlphaFoldDB" id="A0AAV5N4G2"/>
<evidence type="ECO:0000313" key="7">
    <source>
        <dbReference type="Proteomes" id="UP001058124"/>
    </source>
</evidence>
<sequence>MGILPELVEERSVSLEEVLLSREARQERQRAWISRYEMAIVSLTIVVPGEFKDTRLSRQAFNMAWQALDALSLEKGWRTVAKEVFCLPTGPEGLMAIDLPAEDVKRASVELEQQSAAGRLWDIDVIGKNGILSRQALGLGPRRCLVCERDARICARERTHSLQALNQAMEALFL</sequence>
<dbReference type="EC" id="2.7.7.61" evidence="1"/>
<dbReference type="NCBIfam" id="NF002383">
    <property type="entry name" value="PRK01392.1"/>
    <property type="match status" value="1"/>
</dbReference>
<keyword evidence="4" id="KW-0548">Nucleotidyltransferase</keyword>
<evidence type="ECO:0000313" key="6">
    <source>
        <dbReference type="EMBL" id="GKX56450.1"/>
    </source>
</evidence>
<name>A0AAV5N4G2_9GAMM</name>
<dbReference type="GO" id="GO:0050519">
    <property type="term" value="F:holo-citrate lyase synthase activity"/>
    <property type="evidence" value="ECO:0007669"/>
    <property type="project" value="UniProtKB-EC"/>
</dbReference>
<protein>
    <recommendedName>
        <fullName evidence="2">Apo-citrate lyase phosphoribosyl-dephospho-CoA transferase</fullName>
        <ecNumber evidence="1">2.7.7.61</ecNumber>
    </recommendedName>
</protein>
<proteinExistence type="predicted"/>
<dbReference type="EMBL" id="BRLH01000006">
    <property type="protein sequence ID" value="GKX56450.1"/>
    <property type="molecule type" value="Genomic_DNA"/>
</dbReference>
<dbReference type="RefSeq" id="WP_027274892.1">
    <property type="nucleotide sequence ID" value="NZ_BRLH01000006.1"/>
</dbReference>
<organism evidence="6 7">
    <name type="scientific">Leminorella grimontii</name>
    <dbReference type="NCBI Taxonomy" id="82981"/>
    <lineage>
        <taxon>Bacteria</taxon>
        <taxon>Pseudomonadati</taxon>
        <taxon>Pseudomonadota</taxon>
        <taxon>Gammaproteobacteria</taxon>
        <taxon>Enterobacterales</taxon>
        <taxon>Budviciaceae</taxon>
        <taxon>Leminorella</taxon>
    </lineage>
</organism>
<evidence type="ECO:0000256" key="5">
    <source>
        <dbReference type="ARBA" id="ARBA00048574"/>
    </source>
</evidence>
<evidence type="ECO:0000256" key="2">
    <source>
        <dbReference type="ARBA" id="ARBA00016314"/>
    </source>
</evidence>
<reference evidence="6" key="1">
    <citation type="submission" date="2022-06" db="EMBL/GenBank/DDBJ databases">
        <title>Draft genome sequences of Leminorella grimontii str. JCM5902.</title>
        <authorList>
            <person name="Wakabayashi Y."/>
            <person name="Kojima K."/>
        </authorList>
    </citation>
    <scope>NUCLEOTIDE SEQUENCE</scope>
    <source>
        <strain evidence="6">JCM 5902</strain>
    </source>
</reference>
<evidence type="ECO:0000256" key="3">
    <source>
        <dbReference type="ARBA" id="ARBA00022679"/>
    </source>
</evidence>
<dbReference type="GO" id="GO:0051191">
    <property type="term" value="P:prosthetic group biosynthetic process"/>
    <property type="evidence" value="ECO:0007669"/>
    <property type="project" value="InterPro"/>
</dbReference>